<dbReference type="InterPro" id="IPR050428">
    <property type="entry name" value="TCS_sensor_his_kinase"/>
</dbReference>
<keyword evidence="9" id="KW-0902">Two-component regulatory system</keyword>
<feature type="transmembrane region" description="Helical" evidence="11">
    <location>
        <begin position="158"/>
        <end position="176"/>
    </location>
</feature>
<evidence type="ECO:0000256" key="6">
    <source>
        <dbReference type="ARBA" id="ARBA00022692"/>
    </source>
</evidence>
<protein>
    <recommendedName>
        <fullName evidence="3">histidine kinase</fullName>
        <ecNumber evidence="3">2.7.13.3</ecNumber>
    </recommendedName>
</protein>
<dbReference type="SMART" id="SM00387">
    <property type="entry name" value="HATPase_c"/>
    <property type="match status" value="1"/>
</dbReference>
<evidence type="ECO:0000259" key="12">
    <source>
        <dbReference type="PROSITE" id="PS50109"/>
    </source>
</evidence>
<dbReference type="KEGG" id="care:LT85_2980"/>
<dbReference type="PRINTS" id="PR00344">
    <property type="entry name" value="BCTRLSENSOR"/>
</dbReference>
<dbReference type="InterPro" id="IPR003660">
    <property type="entry name" value="HAMP_dom"/>
</dbReference>
<evidence type="ECO:0000256" key="10">
    <source>
        <dbReference type="ARBA" id="ARBA00023136"/>
    </source>
</evidence>
<dbReference type="AlphaFoldDB" id="A0A0A1FBM0"/>
<evidence type="ECO:0000256" key="3">
    <source>
        <dbReference type="ARBA" id="ARBA00012438"/>
    </source>
</evidence>
<evidence type="ECO:0000256" key="4">
    <source>
        <dbReference type="ARBA" id="ARBA00022553"/>
    </source>
</evidence>
<dbReference type="Gene3D" id="1.10.287.130">
    <property type="match status" value="1"/>
</dbReference>
<dbReference type="InterPro" id="IPR036890">
    <property type="entry name" value="HATPase_C_sf"/>
</dbReference>
<evidence type="ECO:0000256" key="2">
    <source>
        <dbReference type="ARBA" id="ARBA00004141"/>
    </source>
</evidence>
<dbReference type="Pfam" id="PF00512">
    <property type="entry name" value="HisKA"/>
    <property type="match status" value="1"/>
</dbReference>
<keyword evidence="15" id="KW-1185">Reference proteome</keyword>
<evidence type="ECO:0000256" key="8">
    <source>
        <dbReference type="ARBA" id="ARBA00022989"/>
    </source>
</evidence>
<dbReference type="InterPro" id="IPR036097">
    <property type="entry name" value="HisK_dim/P_sf"/>
</dbReference>
<sequence>MDGIKRKLKDSIQFRLSLWLSLAILAVALLAGVFAFISAFDEAHEFQDDMLRQVAALFDQQHMPVAQQGNAAKAEIGDEESRVIVQYLPSAQDDSAGKSGESALALPATLREGFQTLQIGHEHYRVLVRTLASQQRIAVAQETAVRDELARHSAVHTLMPFLILIPLLLLLVAHLVRTMFKPIARLSAEIDGRNEQELHPLAPEPLPAEIRPFIVAINRLLDRVAQAMDAQRRFVADAAHELRSPLTALSLQAERLADAEMPDTARQRLVTLRQGIERGRLLLDQLLALARAQSSPAAAGGTISVSQVYRRVLEDLMPLADAKQIDLGVEGETDLQVRATEVDLVTIIRNLVDNAIRYTPPGGRINLSMRGGADGVTLQVDDSGPGIPHEEHARVFDPFYRVLGNDAVGSGLGLSIVQTIASRIGAQVRLGPADAQTQAGLRVTLFLPGAAQRQLK</sequence>
<dbReference type="Proteomes" id="UP000030302">
    <property type="component" value="Chromosome"/>
</dbReference>
<dbReference type="HOGENOM" id="CLU_000445_89_37_4"/>
<evidence type="ECO:0000259" key="13">
    <source>
        <dbReference type="PROSITE" id="PS50885"/>
    </source>
</evidence>
<keyword evidence="6 11" id="KW-0812">Transmembrane</keyword>
<keyword evidence="5" id="KW-0808">Transferase</keyword>
<gene>
    <name evidence="14" type="ORF">LT85_2980</name>
</gene>
<keyword evidence="8 11" id="KW-1133">Transmembrane helix</keyword>
<dbReference type="Gene3D" id="3.30.565.10">
    <property type="entry name" value="Histidine kinase-like ATPase, C-terminal domain"/>
    <property type="match status" value="1"/>
</dbReference>
<dbReference type="Pfam" id="PF02518">
    <property type="entry name" value="HATPase_c"/>
    <property type="match status" value="1"/>
</dbReference>
<keyword evidence="10 11" id="KW-0472">Membrane</keyword>
<evidence type="ECO:0000256" key="7">
    <source>
        <dbReference type="ARBA" id="ARBA00022777"/>
    </source>
</evidence>
<dbReference type="OrthoDB" id="8583694at2"/>
<dbReference type="InterPro" id="IPR003661">
    <property type="entry name" value="HisK_dim/P_dom"/>
</dbReference>
<feature type="transmembrane region" description="Helical" evidence="11">
    <location>
        <begin position="16"/>
        <end position="40"/>
    </location>
</feature>
<comment type="catalytic activity">
    <reaction evidence="1">
        <text>ATP + protein L-histidine = ADP + protein N-phospho-L-histidine.</text>
        <dbReference type="EC" id="2.7.13.3"/>
    </reaction>
</comment>
<dbReference type="SMART" id="SM00388">
    <property type="entry name" value="HisKA"/>
    <property type="match status" value="1"/>
</dbReference>
<name>A0A0A1FBM0_9BURK</name>
<keyword evidence="7" id="KW-0418">Kinase</keyword>
<dbReference type="SUPFAM" id="SSF47384">
    <property type="entry name" value="Homodimeric domain of signal transducing histidine kinase"/>
    <property type="match status" value="1"/>
</dbReference>
<evidence type="ECO:0000256" key="9">
    <source>
        <dbReference type="ARBA" id="ARBA00023012"/>
    </source>
</evidence>
<comment type="subcellular location">
    <subcellularLocation>
        <location evidence="2">Membrane</location>
        <topology evidence="2">Multi-pass membrane protein</topology>
    </subcellularLocation>
</comment>
<dbReference type="SUPFAM" id="SSF55874">
    <property type="entry name" value="ATPase domain of HSP90 chaperone/DNA topoisomerase II/histidine kinase"/>
    <property type="match status" value="1"/>
</dbReference>
<dbReference type="InterPro" id="IPR003594">
    <property type="entry name" value="HATPase_dom"/>
</dbReference>
<dbReference type="PANTHER" id="PTHR45436:SF15">
    <property type="entry name" value="SENSOR HISTIDINE KINASE CUSS"/>
    <property type="match status" value="1"/>
</dbReference>
<feature type="domain" description="Histidine kinase" evidence="12">
    <location>
        <begin position="237"/>
        <end position="451"/>
    </location>
</feature>
<evidence type="ECO:0000256" key="5">
    <source>
        <dbReference type="ARBA" id="ARBA00022679"/>
    </source>
</evidence>
<dbReference type="EMBL" id="CP009962">
    <property type="protein sequence ID" value="AIY42138.1"/>
    <property type="molecule type" value="Genomic_DNA"/>
</dbReference>
<dbReference type="CDD" id="cd00082">
    <property type="entry name" value="HisKA"/>
    <property type="match status" value="1"/>
</dbReference>
<dbReference type="GO" id="GO:0000155">
    <property type="term" value="F:phosphorelay sensor kinase activity"/>
    <property type="evidence" value="ECO:0007669"/>
    <property type="project" value="InterPro"/>
</dbReference>
<dbReference type="PROSITE" id="PS50885">
    <property type="entry name" value="HAMP"/>
    <property type="match status" value="1"/>
</dbReference>
<organism evidence="14 15">
    <name type="scientific">Collimonas arenae</name>
    <dbReference type="NCBI Taxonomy" id="279058"/>
    <lineage>
        <taxon>Bacteria</taxon>
        <taxon>Pseudomonadati</taxon>
        <taxon>Pseudomonadota</taxon>
        <taxon>Betaproteobacteria</taxon>
        <taxon>Burkholderiales</taxon>
        <taxon>Oxalobacteraceae</taxon>
        <taxon>Collimonas</taxon>
    </lineage>
</organism>
<proteinExistence type="predicted"/>
<feature type="domain" description="HAMP" evidence="13">
    <location>
        <begin position="177"/>
        <end position="229"/>
    </location>
</feature>
<dbReference type="InterPro" id="IPR005467">
    <property type="entry name" value="His_kinase_dom"/>
</dbReference>
<evidence type="ECO:0000256" key="1">
    <source>
        <dbReference type="ARBA" id="ARBA00000085"/>
    </source>
</evidence>
<dbReference type="CDD" id="cd00075">
    <property type="entry name" value="HATPase"/>
    <property type="match status" value="1"/>
</dbReference>
<evidence type="ECO:0000313" key="14">
    <source>
        <dbReference type="EMBL" id="AIY42138.1"/>
    </source>
</evidence>
<dbReference type="InterPro" id="IPR004358">
    <property type="entry name" value="Sig_transdc_His_kin-like_C"/>
</dbReference>
<dbReference type="GO" id="GO:0005886">
    <property type="term" value="C:plasma membrane"/>
    <property type="evidence" value="ECO:0007669"/>
    <property type="project" value="TreeGrafter"/>
</dbReference>
<accession>A0A0A1FBM0</accession>
<dbReference type="PROSITE" id="PS50109">
    <property type="entry name" value="HIS_KIN"/>
    <property type="match status" value="1"/>
</dbReference>
<dbReference type="EC" id="2.7.13.3" evidence="3"/>
<keyword evidence="4" id="KW-0597">Phosphoprotein</keyword>
<dbReference type="PANTHER" id="PTHR45436">
    <property type="entry name" value="SENSOR HISTIDINE KINASE YKOH"/>
    <property type="match status" value="1"/>
</dbReference>
<dbReference type="RefSeq" id="WP_038490060.1">
    <property type="nucleotide sequence ID" value="NZ_CP009962.1"/>
</dbReference>
<evidence type="ECO:0000256" key="11">
    <source>
        <dbReference type="SAM" id="Phobius"/>
    </source>
</evidence>
<reference evidence="15" key="1">
    <citation type="journal article" date="2014" name="Soil Biol. Biochem.">
        <title>Structure and function of bacterial communities in ageing soils: Insights from the Mendocino ecological staircase.</title>
        <authorList>
            <person name="Uroz S."/>
            <person name="Tech J.J."/>
            <person name="Sawaya N.A."/>
            <person name="Frey-Klett P."/>
            <person name="Leveau J.H.J."/>
        </authorList>
    </citation>
    <scope>NUCLEOTIDE SEQUENCE [LARGE SCALE GENOMIC DNA]</scope>
    <source>
        <strain evidence="15">Cal35</strain>
    </source>
</reference>
<evidence type="ECO:0000313" key="15">
    <source>
        <dbReference type="Proteomes" id="UP000030302"/>
    </source>
</evidence>
<dbReference type="STRING" id="279058.LT85_2980"/>